<organism evidence="1 2">
    <name type="scientific">Sulfidibacter corallicola</name>
    <dbReference type="NCBI Taxonomy" id="2818388"/>
    <lineage>
        <taxon>Bacteria</taxon>
        <taxon>Pseudomonadati</taxon>
        <taxon>Acidobacteriota</taxon>
        <taxon>Holophagae</taxon>
        <taxon>Acanthopleuribacterales</taxon>
        <taxon>Acanthopleuribacteraceae</taxon>
        <taxon>Sulfidibacter</taxon>
    </lineage>
</organism>
<dbReference type="NCBIfam" id="TIGR03347">
    <property type="entry name" value="VI_chp_1"/>
    <property type="match status" value="1"/>
</dbReference>
<evidence type="ECO:0000313" key="1">
    <source>
        <dbReference type="EMBL" id="QTD50968.1"/>
    </source>
</evidence>
<name>A0A8A4TPS0_SULCO</name>
<dbReference type="Proteomes" id="UP000663929">
    <property type="component" value="Chromosome"/>
</dbReference>
<reference evidence="1" key="1">
    <citation type="submission" date="2021-03" db="EMBL/GenBank/DDBJ databases">
        <title>Acanthopleuribacteraceae sp. M133.</title>
        <authorList>
            <person name="Wang G."/>
        </authorList>
    </citation>
    <scope>NUCLEOTIDE SEQUENCE</scope>
    <source>
        <strain evidence="1">M133</strain>
    </source>
</reference>
<dbReference type="Pfam" id="PF06996">
    <property type="entry name" value="T6SS_TssG"/>
    <property type="match status" value="1"/>
</dbReference>
<protein>
    <submittedName>
        <fullName evidence="1">Type VI secretion system baseplate subunit TssG</fullName>
    </submittedName>
</protein>
<accession>A0A8A4TPS0</accession>
<dbReference type="AlphaFoldDB" id="A0A8A4TPS0"/>
<keyword evidence="2" id="KW-1185">Reference proteome</keyword>
<evidence type="ECO:0000313" key="2">
    <source>
        <dbReference type="Proteomes" id="UP000663929"/>
    </source>
</evidence>
<dbReference type="PANTHER" id="PTHR35564">
    <property type="match status" value="1"/>
</dbReference>
<dbReference type="EMBL" id="CP071793">
    <property type="protein sequence ID" value="QTD50968.1"/>
    <property type="molecule type" value="Genomic_DNA"/>
</dbReference>
<dbReference type="InterPro" id="IPR010732">
    <property type="entry name" value="T6SS_TssG-like"/>
</dbReference>
<sequence>MSPPKSLAEAAEHCEFLQLVRLLERARPHCRPLAEGVEPEREAVRFKAATGLAFPGREIDRLTFGDTPEEPPTLWCRHPVLTGQFGPLPQMFTEWIMEQEANGDRAASDFLDIFHHRLIALYVRIHKAFMPALSTVDSGEARLSGHLASLLGLVVGTDDARRGPGDRAYLALAGLLLDRNPNPVNLRALVAAFFGISARVVPFRGRWESLESGTTARLSGIGEGATLDGTTALGGRAWIADGAFDLVLGPLTPARAGDFLPDGSAFDDLCDLVRRFTGPSLDFQIVVHVAAEPTKGAPLGSDRARLGWNARLRADRAQPTRFTLRPTA</sequence>
<proteinExistence type="predicted"/>
<dbReference type="RefSeq" id="WP_237381104.1">
    <property type="nucleotide sequence ID" value="NZ_CP071793.1"/>
</dbReference>
<gene>
    <name evidence="1" type="primary">tssG</name>
    <name evidence="1" type="ORF">J3U87_00735</name>
</gene>
<dbReference type="KEGG" id="scor:J3U87_00735"/>
<dbReference type="PANTHER" id="PTHR35564:SF4">
    <property type="entry name" value="CYTOPLASMIC PROTEIN"/>
    <property type="match status" value="1"/>
</dbReference>